<protein>
    <recommendedName>
        <fullName evidence="1">Reverse transcriptase domain-containing protein</fullName>
    </recommendedName>
</protein>
<gene>
    <name evidence="2" type="ORF">APLA_LOCUS4918</name>
</gene>
<comment type="caution">
    <text evidence="2">The sequence shown here is derived from an EMBL/GenBank/DDBJ whole genome shotgun (WGS) entry which is preliminary data.</text>
</comment>
<dbReference type="InterPro" id="IPR036691">
    <property type="entry name" value="Endo/exonu/phosph_ase_sf"/>
</dbReference>
<dbReference type="SUPFAM" id="SSF56219">
    <property type="entry name" value="DNase I-like"/>
    <property type="match status" value="1"/>
</dbReference>
<dbReference type="Pfam" id="PF14529">
    <property type="entry name" value="Exo_endo_phos_2"/>
    <property type="match status" value="1"/>
</dbReference>
<evidence type="ECO:0000313" key="3">
    <source>
        <dbReference type="Proteomes" id="UP000494106"/>
    </source>
</evidence>
<dbReference type="InterPro" id="IPR005135">
    <property type="entry name" value="Endo/exonuclease/phosphatase"/>
</dbReference>
<name>A0A8S0ZI35_ARCPL</name>
<dbReference type="InterPro" id="IPR043502">
    <property type="entry name" value="DNA/RNA_pol_sf"/>
</dbReference>
<evidence type="ECO:0000313" key="2">
    <source>
        <dbReference type="EMBL" id="CAB3232615.1"/>
    </source>
</evidence>
<dbReference type="InterPro" id="IPR000477">
    <property type="entry name" value="RT_dom"/>
</dbReference>
<proteinExistence type="predicted"/>
<dbReference type="Pfam" id="PF00078">
    <property type="entry name" value="RVT_1"/>
    <property type="match status" value="1"/>
</dbReference>
<dbReference type="Gene3D" id="3.60.10.10">
    <property type="entry name" value="Endonuclease/exonuclease/phosphatase"/>
    <property type="match status" value="1"/>
</dbReference>
<sequence length="1004" mass="110559">MAQWSIGVAVVAEPYFVPPRPNWMGDRDGSVAVVGSTAAHSPPLSLRDKGTGYVAADWGGITIYGVYFSPNRSLNDFEVFLNNLEASMRRLVSGHVLVLGDFNAKSIAWGSPATDARGEAVEEWAASVGLCLLNRGSTNTCVRRQGGSIVDLSFATPAVAARVRNWCVLEEVETLSDHLYIRFELSRSQDPSRGHAARRPSRFPRWAVAKLDRDLLEEAAIIHSWLSPQAPTEEVDMGAGRFCNAITQICDAAMPRVRGCRPPRKEVYWWSQELADLRAACEYREARKTLRLAICRAKDACREEMLESLERDPWGRPYRAVRQKLRTSGPPLTETLQPSFLQGVVEGLFPQRAEHTPPSMAASAGNDGGSEVDVPPVRESELGAAVLRIRSKNTAPGPDGVPARVMARALDYMSDHLREVLDASLASGRFPERWKCGKLVLLQKPGRPAESVAAYRPIVLLDEAGKLFERVLSARIVRHLCEVGPDLSDAQFGFREGRSTIDAVMRLRAVTEEAVSCGGVVLAVSLDIANAFNSLPFSCVREALRYHGVPEYLRRLVADYLEERTVMYEDRDGVLRRRAMSCGVPQGSVLGPLLWNIGYDWALRGRLPPGLGVICYADDTLLTARGANFQEAARLAATGVSLVVGRIETLGLRVALDKTEALLFHGPRRGPPAGASIEVGSVLVPVRAQMRYLGLVLDGRWLFDEHFRQLGPKLVDTASALGRLLPNLGGASVPTRRLYAGVVRSMALYGAPVWVAALTAPNRARLWRPQRILAVRAIRGYRTVSTEAACALAGTPPWDLEAEVLAEVYRRVADFRAESGFRPPPEDVREWREAARRATMVRWSFRLETPRAGFAAVEALQPVIAEWAGRQHGTLSFRLTQVLSGHGCFGKYLYSVARRESSPACHHCDCSEDSAQHTLAVCPAWATQRRALTAVIGADLSLPAVIRSMAGSDSCFTAVATFCEEVISQKEAAEKAREDDLHSDLIRRRRTGRRRRAYLRLMPP</sequence>
<dbReference type="GO" id="GO:0071897">
    <property type="term" value="P:DNA biosynthetic process"/>
    <property type="evidence" value="ECO:0007669"/>
    <property type="project" value="UniProtKB-ARBA"/>
</dbReference>
<dbReference type="OrthoDB" id="415822at2759"/>
<dbReference type="PANTHER" id="PTHR19446">
    <property type="entry name" value="REVERSE TRANSCRIPTASES"/>
    <property type="match status" value="1"/>
</dbReference>
<dbReference type="GO" id="GO:0003824">
    <property type="term" value="F:catalytic activity"/>
    <property type="evidence" value="ECO:0007669"/>
    <property type="project" value="InterPro"/>
</dbReference>
<organism evidence="2 3">
    <name type="scientific">Arctia plantaginis</name>
    <name type="common">Wood tiger moth</name>
    <name type="synonym">Phalaena plantaginis</name>
    <dbReference type="NCBI Taxonomy" id="874455"/>
    <lineage>
        <taxon>Eukaryota</taxon>
        <taxon>Metazoa</taxon>
        <taxon>Ecdysozoa</taxon>
        <taxon>Arthropoda</taxon>
        <taxon>Hexapoda</taxon>
        <taxon>Insecta</taxon>
        <taxon>Pterygota</taxon>
        <taxon>Neoptera</taxon>
        <taxon>Endopterygota</taxon>
        <taxon>Lepidoptera</taxon>
        <taxon>Glossata</taxon>
        <taxon>Ditrysia</taxon>
        <taxon>Noctuoidea</taxon>
        <taxon>Erebidae</taxon>
        <taxon>Arctiinae</taxon>
        <taxon>Arctia</taxon>
    </lineage>
</organism>
<dbReference type="CDD" id="cd01650">
    <property type="entry name" value="RT_nLTR_like"/>
    <property type="match status" value="1"/>
</dbReference>
<evidence type="ECO:0000259" key="1">
    <source>
        <dbReference type="PROSITE" id="PS50878"/>
    </source>
</evidence>
<feature type="domain" description="Reverse transcriptase" evidence="1">
    <location>
        <begin position="423"/>
        <end position="697"/>
    </location>
</feature>
<dbReference type="AlphaFoldDB" id="A0A8S0ZI35"/>
<dbReference type="CDD" id="cd09077">
    <property type="entry name" value="R1-I-EN"/>
    <property type="match status" value="1"/>
</dbReference>
<accession>A0A8S0ZI35</accession>
<dbReference type="PROSITE" id="PS50878">
    <property type="entry name" value="RT_POL"/>
    <property type="match status" value="1"/>
</dbReference>
<reference evidence="2 3" key="1">
    <citation type="submission" date="2020-04" db="EMBL/GenBank/DDBJ databases">
        <authorList>
            <person name="Wallbank WR R."/>
            <person name="Pardo Diaz C."/>
            <person name="Kozak K."/>
            <person name="Martin S."/>
            <person name="Jiggins C."/>
            <person name="Moest M."/>
            <person name="Warren A I."/>
            <person name="Byers J.R.P. K."/>
            <person name="Montejo-Kovacevich G."/>
            <person name="Yen C E."/>
        </authorList>
    </citation>
    <scope>NUCLEOTIDE SEQUENCE [LARGE SCALE GENOMIC DNA]</scope>
</reference>
<keyword evidence="3" id="KW-1185">Reference proteome</keyword>
<dbReference type="Proteomes" id="UP000494106">
    <property type="component" value="Unassembled WGS sequence"/>
</dbReference>
<dbReference type="SUPFAM" id="SSF56672">
    <property type="entry name" value="DNA/RNA polymerases"/>
    <property type="match status" value="1"/>
</dbReference>
<dbReference type="EMBL" id="CADEBC010000478">
    <property type="protein sequence ID" value="CAB3232615.1"/>
    <property type="molecule type" value="Genomic_DNA"/>
</dbReference>